<name>A0A8H4B0X3_GIGMA</name>
<dbReference type="GO" id="GO:0000978">
    <property type="term" value="F:RNA polymerase II cis-regulatory region sequence-specific DNA binding"/>
    <property type="evidence" value="ECO:0007669"/>
    <property type="project" value="TreeGrafter"/>
</dbReference>
<keyword evidence="1 3" id="KW-0238">DNA-binding</keyword>
<feature type="DNA-binding region" description="HMG box" evidence="3">
    <location>
        <begin position="98"/>
        <end position="166"/>
    </location>
</feature>
<dbReference type="InterPro" id="IPR009071">
    <property type="entry name" value="HMG_box_dom"/>
</dbReference>
<dbReference type="GO" id="GO:0005634">
    <property type="term" value="C:nucleus"/>
    <property type="evidence" value="ECO:0007669"/>
    <property type="project" value="UniProtKB-UniRule"/>
</dbReference>
<keyword evidence="2" id="KW-0804">Transcription</keyword>
<accession>A0A8H4B0X3</accession>
<dbReference type="InterPro" id="IPR036910">
    <property type="entry name" value="HMG_box_dom_sf"/>
</dbReference>
<gene>
    <name evidence="5" type="ORF">F8M41_023126</name>
</gene>
<dbReference type="Pfam" id="PF00505">
    <property type="entry name" value="HMG_box"/>
    <property type="match status" value="1"/>
</dbReference>
<reference evidence="5 6" key="1">
    <citation type="journal article" date="2019" name="Environ. Microbiol.">
        <title>At the nexus of three kingdoms: the genome of the mycorrhizal fungus Gigaspora margarita provides insights into plant, endobacterial and fungal interactions.</title>
        <authorList>
            <person name="Venice F."/>
            <person name="Ghignone S."/>
            <person name="Salvioli di Fossalunga A."/>
            <person name="Amselem J."/>
            <person name="Novero M."/>
            <person name="Xianan X."/>
            <person name="Sedzielewska Toro K."/>
            <person name="Morin E."/>
            <person name="Lipzen A."/>
            <person name="Grigoriev I.V."/>
            <person name="Henrissat B."/>
            <person name="Martin F.M."/>
            <person name="Bonfante P."/>
        </authorList>
    </citation>
    <scope>NUCLEOTIDE SEQUENCE [LARGE SCALE GENOMIC DNA]</scope>
    <source>
        <strain evidence="5 6">BEG34</strain>
    </source>
</reference>
<sequence length="301" mass="35269">MNRIVMNIHCGLLMFDVPTTTFIKSNSKTGSQLTIDHTTSLENSNIRTQDNFIFTSFLEPMRVNPQRPHNNTPITTLQQGSSKNNETIKVPLHQEKRIRRSPNSFLLYRRAKQPEITRYYGKVSNVIISRILSDLWKNEPNEVRHYWQNLANKIKIEQMLASPEYCYPNRIKNSKRNRKLKATDSNQFQNVLSDMQTYDILYPFPSEYIFTMDPTNFPWFYDHFENTNPTVLPSIFPKDDFYSIINKHNENAQQSLTEATTSITYTYDNTISPNTHYENAQQSLTEANTSITSYYNNISPY</sequence>
<dbReference type="Proteomes" id="UP000439903">
    <property type="component" value="Unassembled WGS sequence"/>
</dbReference>
<dbReference type="PANTHER" id="PTHR10270">
    <property type="entry name" value="SOX TRANSCRIPTION FACTOR"/>
    <property type="match status" value="1"/>
</dbReference>
<evidence type="ECO:0000256" key="2">
    <source>
        <dbReference type="ARBA" id="ARBA00023163"/>
    </source>
</evidence>
<dbReference type="PROSITE" id="PS50118">
    <property type="entry name" value="HMG_BOX_2"/>
    <property type="match status" value="1"/>
</dbReference>
<organism evidence="5 6">
    <name type="scientific">Gigaspora margarita</name>
    <dbReference type="NCBI Taxonomy" id="4874"/>
    <lineage>
        <taxon>Eukaryota</taxon>
        <taxon>Fungi</taxon>
        <taxon>Fungi incertae sedis</taxon>
        <taxon>Mucoromycota</taxon>
        <taxon>Glomeromycotina</taxon>
        <taxon>Glomeromycetes</taxon>
        <taxon>Diversisporales</taxon>
        <taxon>Gigasporaceae</taxon>
        <taxon>Gigaspora</taxon>
    </lineage>
</organism>
<evidence type="ECO:0000256" key="1">
    <source>
        <dbReference type="ARBA" id="ARBA00023125"/>
    </source>
</evidence>
<proteinExistence type="predicted"/>
<dbReference type="InterPro" id="IPR050140">
    <property type="entry name" value="SRY-related_HMG-box_TF-like"/>
</dbReference>
<dbReference type="CDD" id="cd01389">
    <property type="entry name" value="HMG-box_ROX1-like"/>
    <property type="match status" value="1"/>
</dbReference>
<keyword evidence="6" id="KW-1185">Reference proteome</keyword>
<protein>
    <submittedName>
        <fullName evidence="5">MATA-HMG</fullName>
    </submittedName>
</protein>
<evidence type="ECO:0000313" key="5">
    <source>
        <dbReference type="EMBL" id="KAF0551558.1"/>
    </source>
</evidence>
<dbReference type="EMBL" id="WTPW01000075">
    <property type="protein sequence ID" value="KAF0551558.1"/>
    <property type="molecule type" value="Genomic_DNA"/>
</dbReference>
<dbReference type="SMART" id="SM00398">
    <property type="entry name" value="HMG"/>
    <property type="match status" value="1"/>
</dbReference>
<dbReference type="Gene3D" id="1.10.30.10">
    <property type="entry name" value="High mobility group box domain"/>
    <property type="match status" value="1"/>
</dbReference>
<dbReference type="AlphaFoldDB" id="A0A8H4B0X3"/>
<comment type="caution">
    <text evidence="5">The sequence shown here is derived from an EMBL/GenBank/DDBJ whole genome shotgun (WGS) entry which is preliminary data.</text>
</comment>
<dbReference type="SUPFAM" id="SSF47095">
    <property type="entry name" value="HMG-box"/>
    <property type="match status" value="1"/>
</dbReference>
<dbReference type="GO" id="GO:0001228">
    <property type="term" value="F:DNA-binding transcription activator activity, RNA polymerase II-specific"/>
    <property type="evidence" value="ECO:0007669"/>
    <property type="project" value="TreeGrafter"/>
</dbReference>
<evidence type="ECO:0000256" key="3">
    <source>
        <dbReference type="PROSITE-ProRule" id="PRU00267"/>
    </source>
</evidence>
<dbReference type="GO" id="GO:0030154">
    <property type="term" value="P:cell differentiation"/>
    <property type="evidence" value="ECO:0007669"/>
    <property type="project" value="TreeGrafter"/>
</dbReference>
<evidence type="ECO:0000259" key="4">
    <source>
        <dbReference type="PROSITE" id="PS50118"/>
    </source>
</evidence>
<dbReference type="OrthoDB" id="6247875at2759"/>
<feature type="domain" description="HMG box" evidence="4">
    <location>
        <begin position="98"/>
        <end position="166"/>
    </location>
</feature>
<evidence type="ECO:0000313" key="6">
    <source>
        <dbReference type="Proteomes" id="UP000439903"/>
    </source>
</evidence>
<dbReference type="PANTHER" id="PTHR10270:SF161">
    <property type="entry name" value="SEX-DETERMINING REGION Y PROTEIN"/>
    <property type="match status" value="1"/>
</dbReference>
<keyword evidence="3" id="KW-0539">Nucleus</keyword>